<evidence type="ECO:0000313" key="3">
    <source>
        <dbReference type="Proteomes" id="UP000474104"/>
    </source>
</evidence>
<dbReference type="OrthoDB" id="9766673at2"/>
<dbReference type="Proteomes" id="UP000474104">
    <property type="component" value="Unassembled WGS sequence"/>
</dbReference>
<dbReference type="SUPFAM" id="SSF52540">
    <property type="entry name" value="P-loop containing nucleoside triphosphate hydrolases"/>
    <property type="match status" value="1"/>
</dbReference>
<dbReference type="PANTHER" id="PTHR34825">
    <property type="entry name" value="CONSERVED PROTEIN, WITH A WEAK D-GALACTARATE DEHYDRATASE/ALTRONATE HYDROLASE DOMAIN"/>
    <property type="match status" value="1"/>
</dbReference>
<organism evidence="2 3">
    <name type="scientific">Schaedlerella arabinosiphila</name>
    <dbReference type="NCBI Taxonomy" id="2044587"/>
    <lineage>
        <taxon>Bacteria</taxon>
        <taxon>Bacillati</taxon>
        <taxon>Bacillota</taxon>
        <taxon>Clostridia</taxon>
        <taxon>Lachnospirales</taxon>
        <taxon>Lachnospiraceae</taxon>
        <taxon>Schaedlerella</taxon>
    </lineage>
</organism>
<dbReference type="EMBL" id="VIRB01000058">
    <property type="protein sequence ID" value="NDO68825.1"/>
    <property type="molecule type" value="Genomic_DNA"/>
</dbReference>
<gene>
    <name evidence="2" type="ORF">FMM80_09070</name>
</gene>
<dbReference type="Pfam" id="PF09820">
    <property type="entry name" value="AAA-ATPase_like"/>
    <property type="match status" value="1"/>
</dbReference>
<protein>
    <recommendedName>
        <fullName evidence="1">AAA-ATPase-like domain-containing protein</fullName>
    </recommendedName>
</protein>
<dbReference type="Pfam" id="PF08011">
    <property type="entry name" value="PDDEXK_9"/>
    <property type="match status" value="1"/>
</dbReference>
<dbReference type="AlphaFoldDB" id="A0A9X5C706"/>
<sequence>MRKLPIGEEFFRNIRTKGFYYVDKTGFISELLKTRGSVNLFTRPRRFGKSLNIDMLKTFFEFGTDAALFEGLGIAAEKELCEQHMGKYPVISISLKDVGGEDFQTAYETLCTVVSEEAARLDFLLESERLMQYDKVKFERLAENRLEKLSELHNSLKLLTRLLRRHYETSVVVLIDEYDVPLDKAYQNGYYPQMVNLIRSVLSQVLKTNENLEFAVITGCLQIAKESIFTGLNNFKVRTVSDVRFAEYFGFTDREVKELLDYYDLGDKFELFQEWYDGYRFGETHIYCPWDVLNQCDKFCESRSARMESHWENSSSNRIVKEILEHSNETTRAEIEALISGEYVEKSLISGLTYSDFENEEPQKRQTHLWSILFATGYLTDAVRPAGKIHRIVIPNREIRGIYEERILSWFETKTVSNTERWKKFCSAVKEGDGAAFQSLFNSFMDDSISIRDTFIRKEMKENFYHGMLLGLMRAEESWIVKSNAESGTGYMDIMIRIPAEKIGCIMEVKYAEDGTFETACKKAMKQIEDEGYTAALEQEGIQVIHKFGIACHKKHCKVLYNKAVIRSGDPIER</sequence>
<reference evidence="2 3" key="1">
    <citation type="submission" date="2019-07" db="EMBL/GenBank/DDBJ databases">
        <title>Draft genome sequences of 15 bacterial species constituting the stable defined intestinal microbiota of the GM15 gnotobiotic mouse model.</title>
        <authorList>
            <person name="Elie C."/>
            <person name="Mathieu A."/>
            <person name="Saliou A."/>
            <person name="Darnaud M."/>
            <person name="Leulier F."/>
            <person name="Tamellini A."/>
        </authorList>
    </citation>
    <scope>NUCLEOTIDE SEQUENCE [LARGE SCALE GENOMIC DNA]</scope>
    <source>
        <strain evidence="3">ASF 502</strain>
    </source>
</reference>
<evidence type="ECO:0000259" key="1">
    <source>
        <dbReference type="Pfam" id="PF09820"/>
    </source>
</evidence>
<proteinExistence type="predicted"/>
<accession>A0A9X5C706</accession>
<feature type="domain" description="AAA-ATPase-like" evidence="1">
    <location>
        <begin position="5"/>
        <end position="229"/>
    </location>
</feature>
<comment type="caution">
    <text evidence="2">The sequence shown here is derived from an EMBL/GenBank/DDBJ whole genome shotgun (WGS) entry which is preliminary data.</text>
</comment>
<dbReference type="InterPro" id="IPR012547">
    <property type="entry name" value="PDDEXK_9"/>
</dbReference>
<dbReference type="InterPro" id="IPR018631">
    <property type="entry name" value="AAA-ATPase-like_dom"/>
</dbReference>
<name>A0A9X5C706_9FIRM</name>
<dbReference type="InterPro" id="IPR027417">
    <property type="entry name" value="P-loop_NTPase"/>
</dbReference>
<evidence type="ECO:0000313" key="2">
    <source>
        <dbReference type="EMBL" id="NDO68825.1"/>
    </source>
</evidence>
<dbReference type="PANTHER" id="PTHR34825:SF1">
    <property type="entry name" value="AAA-ATPASE-LIKE DOMAIN-CONTAINING PROTEIN"/>
    <property type="match status" value="1"/>
</dbReference>